<keyword evidence="2" id="KW-0812">Transmembrane</keyword>
<evidence type="ECO:0000313" key="3">
    <source>
        <dbReference type="EMBL" id="KAL3831702.1"/>
    </source>
</evidence>
<keyword evidence="4" id="KW-1185">Reference proteome</keyword>
<dbReference type="EMBL" id="JBJQND010000019">
    <property type="protein sequence ID" value="KAL3831702.1"/>
    <property type="molecule type" value="Genomic_DNA"/>
</dbReference>
<sequence>MNRTIASSLIQTFNHNFGLLPVKCDVQVMAGPGTNNTGFVFPGVGSSHDDNDQDNNGNQRGGVICFYTENQVQLIAASGAGGYIIHTGEKEWTDDHQQKSTQAKVRVRLWHQDDIPAASSDSNWFHMSSGDPSLRYKAWTHNLAMEPDFVSVQIRCQSNGTSLKNWVGEGQGSSMSRLPSNPSGRSPTPSNWGGLIFGFDNVEVRVWAPNTEGTIMSIYDGWGNYDGPSSFGSECTLGDVRILVWNLLTSEMCIELHDQNISTSEKTTNEFAVCNTVDIDTDLFVVQVQAIDGVNAGFHFYGFGAAMIDFSSDFGGIVYAYNASRVRTWHPKTQYLIYIDQLWGNGTSPVQKSQMVKVRIKLWKVTSAAQSTTNTAQTTTETTMVTTTTTIASTSAVETTTNTSHRTTTTTATRNITHTTTPRKNIYLVPCVKTSCNAKGTLNTTEFSQMLSEISVSSANTSKSLRSLTCAPDKRKSSQAIGIVSIVFLTVLLVLILSSDFARFVSNRMRAMKSH</sequence>
<evidence type="ECO:0000313" key="4">
    <source>
        <dbReference type="Proteomes" id="UP001634394"/>
    </source>
</evidence>
<organism evidence="3 4">
    <name type="scientific">Sinanodonta woodiana</name>
    <name type="common">Chinese pond mussel</name>
    <name type="synonym">Anodonta woodiana</name>
    <dbReference type="NCBI Taxonomy" id="1069815"/>
    <lineage>
        <taxon>Eukaryota</taxon>
        <taxon>Metazoa</taxon>
        <taxon>Spiralia</taxon>
        <taxon>Lophotrochozoa</taxon>
        <taxon>Mollusca</taxon>
        <taxon>Bivalvia</taxon>
        <taxon>Autobranchia</taxon>
        <taxon>Heteroconchia</taxon>
        <taxon>Palaeoheterodonta</taxon>
        <taxon>Unionida</taxon>
        <taxon>Unionoidea</taxon>
        <taxon>Unionidae</taxon>
        <taxon>Unioninae</taxon>
        <taxon>Sinanodonta</taxon>
    </lineage>
</organism>
<dbReference type="AlphaFoldDB" id="A0ABD3T4D1"/>
<evidence type="ECO:0000256" key="1">
    <source>
        <dbReference type="SAM" id="MobiDB-lite"/>
    </source>
</evidence>
<feature type="region of interest" description="Disordered" evidence="1">
    <location>
        <begin position="168"/>
        <end position="187"/>
    </location>
</feature>
<comment type="caution">
    <text evidence="3">The sequence shown here is derived from an EMBL/GenBank/DDBJ whole genome shotgun (WGS) entry which is preliminary data.</text>
</comment>
<protein>
    <submittedName>
        <fullName evidence="3">Uncharacterized protein</fullName>
    </submittedName>
</protein>
<reference evidence="3 4" key="1">
    <citation type="submission" date="2024-11" db="EMBL/GenBank/DDBJ databases">
        <title>Chromosome-level genome assembly of the freshwater bivalve Anodonta woodiana.</title>
        <authorList>
            <person name="Chen X."/>
        </authorList>
    </citation>
    <scope>NUCLEOTIDE SEQUENCE [LARGE SCALE GENOMIC DNA]</scope>
    <source>
        <strain evidence="3">MN2024</strain>
        <tissue evidence="3">Gills</tissue>
    </source>
</reference>
<feature type="transmembrane region" description="Helical" evidence="2">
    <location>
        <begin position="480"/>
        <end position="505"/>
    </location>
</feature>
<dbReference type="Proteomes" id="UP001634394">
    <property type="component" value="Unassembled WGS sequence"/>
</dbReference>
<feature type="compositionally biased region" description="Polar residues" evidence="1">
    <location>
        <begin position="172"/>
        <end position="187"/>
    </location>
</feature>
<proteinExistence type="predicted"/>
<name>A0ABD3T4D1_SINWO</name>
<keyword evidence="2" id="KW-1133">Transmembrane helix</keyword>
<accession>A0ABD3T4D1</accession>
<keyword evidence="2" id="KW-0472">Membrane</keyword>
<gene>
    <name evidence="3" type="ORF">ACJMK2_023422</name>
</gene>
<evidence type="ECO:0000256" key="2">
    <source>
        <dbReference type="SAM" id="Phobius"/>
    </source>
</evidence>